<reference evidence="1 2" key="1">
    <citation type="journal article" date="2016" name="Stand. Genomic Sci.">
        <title>Complete genome sequence and genomic characterization of Microcystis panniformis FACHB 1757 by third-generation sequencing.</title>
        <authorList>
            <person name="Zhang J.Y."/>
            <person name="Guan R."/>
            <person name="Zhang H.J."/>
            <person name="Li H."/>
            <person name="Xiao P."/>
            <person name="Yu G.L."/>
            <person name="Du L."/>
            <person name="Cao D.M."/>
            <person name="Zhu B.C."/>
            <person name="Li R.H."/>
            <person name="Lu Z.H."/>
        </authorList>
    </citation>
    <scope>NUCLEOTIDE SEQUENCE [LARGE SCALE GENOMIC DNA]</scope>
    <source>
        <strain evidence="1 2">FACHB-1757</strain>
    </source>
</reference>
<dbReference type="KEGG" id="mpk:VL20_1219"/>
<accession>A0A0K1RWW1</accession>
<dbReference type="PATRIC" id="fig|1638788.3.peg.1223"/>
<protein>
    <submittedName>
        <fullName evidence="1">Uncharacterized protein</fullName>
    </submittedName>
</protein>
<organism evidence="1 2">
    <name type="scientific">Microcystis panniformis FACHB-1757</name>
    <dbReference type="NCBI Taxonomy" id="1638788"/>
    <lineage>
        <taxon>Bacteria</taxon>
        <taxon>Bacillati</taxon>
        <taxon>Cyanobacteriota</taxon>
        <taxon>Cyanophyceae</taxon>
        <taxon>Oscillatoriophycideae</taxon>
        <taxon>Chroococcales</taxon>
        <taxon>Microcystaceae</taxon>
        <taxon>Microcystis</taxon>
    </lineage>
</organism>
<gene>
    <name evidence="1" type="ORF">VL20_1219</name>
</gene>
<proteinExistence type="predicted"/>
<evidence type="ECO:0000313" key="1">
    <source>
        <dbReference type="EMBL" id="AKV66397.1"/>
    </source>
</evidence>
<dbReference type="Proteomes" id="UP000068167">
    <property type="component" value="Chromosome"/>
</dbReference>
<sequence>MGLSSPVRTEIFLKHGLLKLLPILEIPGNIVVIIPKNPSKT</sequence>
<dbReference type="AlphaFoldDB" id="A0A0K1RWW1"/>
<keyword evidence="2" id="KW-1185">Reference proteome</keyword>
<evidence type="ECO:0000313" key="2">
    <source>
        <dbReference type="Proteomes" id="UP000068167"/>
    </source>
</evidence>
<name>A0A0K1RWW1_9CHRO</name>
<dbReference type="EMBL" id="CP011339">
    <property type="protein sequence ID" value="AKV66397.1"/>
    <property type="molecule type" value="Genomic_DNA"/>
</dbReference>